<keyword evidence="2" id="KW-0472">Membrane</keyword>
<dbReference type="KEGG" id="mana:MAMMFC1_03487"/>
<evidence type="ECO:0000256" key="2">
    <source>
        <dbReference type="SAM" id="Phobius"/>
    </source>
</evidence>
<gene>
    <name evidence="3" type="ORF">MAMMFC1_03487</name>
</gene>
<keyword evidence="2" id="KW-0812">Transmembrane</keyword>
<keyword evidence="4" id="KW-1185">Reference proteome</keyword>
<protein>
    <submittedName>
        <fullName evidence="3">Uncharacterized protein</fullName>
    </submittedName>
</protein>
<dbReference type="Proteomes" id="UP000276437">
    <property type="component" value="Chromosome"/>
</dbReference>
<feature type="region of interest" description="Disordered" evidence="1">
    <location>
        <begin position="34"/>
        <end position="53"/>
    </location>
</feature>
<evidence type="ECO:0000313" key="4">
    <source>
        <dbReference type="Proteomes" id="UP000276437"/>
    </source>
</evidence>
<feature type="transmembrane region" description="Helical" evidence="2">
    <location>
        <begin position="6"/>
        <end position="23"/>
    </location>
</feature>
<organism evidence="3 4">
    <name type="scientific">Methylomusa anaerophila</name>
    <dbReference type="NCBI Taxonomy" id="1930071"/>
    <lineage>
        <taxon>Bacteria</taxon>
        <taxon>Bacillati</taxon>
        <taxon>Bacillota</taxon>
        <taxon>Negativicutes</taxon>
        <taxon>Selenomonadales</taxon>
        <taxon>Sporomusaceae</taxon>
        <taxon>Methylomusa</taxon>
    </lineage>
</organism>
<dbReference type="OrthoDB" id="1685222at2"/>
<dbReference type="AlphaFoldDB" id="A0A348ANY8"/>
<dbReference type="EMBL" id="AP018449">
    <property type="protein sequence ID" value="BBB92786.1"/>
    <property type="molecule type" value="Genomic_DNA"/>
</dbReference>
<sequence>MEIMDVLIPLLLMVLLYVVPELLKRRKTKEYEYPDIPDTPDTKIPPEMANTPTPIHKMEQVNQEEPVGDLSAYASHPFAAANNMPPPVNIPQVREVISPWREKLTSQTIANGIIFAEILLPPRAYRPIYPRKNTKGK</sequence>
<proteinExistence type="predicted"/>
<reference evidence="3 4" key="1">
    <citation type="journal article" date="2018" name="Int. J. Syst. Evol. Microbiol.">
        <title>Methylomusa anaerophila gen. nov., sp. nov., an anaerobic methanol-utilizing bacterium isolated from a microbial fuel cell.</title>
        <authorList>
            <person name="Amano N."/>
            <person name="Yamamuro A."/>
            <person name="Miyahara M."/>
            <person name="Kouzuma A."/>
            <person name="Abe T."/>
            <person name="Watanabe K."/>
        </authorList>
    </citation>
    <scope>NUCLEOTIDE SEQUENCE [LARGE SCALE GENOMIC DNA]</scope>
    <source>
        <strain evidence="3 4">MMFC1</strain>
    </source>
</reference>
<evidence type="ECO:0000313" key="3">
    <source>
        <dbReference type="EMBL" id="BBB92786.1"/>
    </source>
</evidence>
<accession>A0A348ANY8</accession>
<dbReference type="RefSeq" id="WP_126309706.1">
    <property type="nucleotide sequence ID" value="NZ_AP018449.1"/>
</dbReference>
<evidence type="ECO:0000256" key="1">
    <source>
        <dbReference type="SAM" id="MobiDB-lite"/>
    </source>
</evidence>
<keyword evidence="2" id="KW-1133">Transmembrane helix</keyword>
<name>A0A348ANY8_9FIRM</name>